<dbReference type="Proteomes" id="UP000007115">
    <property type="component" value="Unassembled WGS sequence"/>
</dbReference>
<dbReference type="EMBL" id="ABDF02000006">
    <property type="protein sequence ID" value="EHK22492.1"/>
    <property type="molecule type" value="Genomic_DNA"/>
</dbReference>
<evidence type="ECO:0000313" key="2">
    <source>
        <dbReference type="Proteomes" id="UP000007115"/>
    </source>
</evidence>
<dbReference type="AlphaFoldDB" id="G9MQW3"/>
<gene>
    <name evidence="1" type="ORF">TRIVIDRAFT_216035</name>
</gene>
<name>G9MQW3_HYPVG</name>
<dbReference type="VEuPathDB" id="FungiDB:TRIVIDRAFT_216035"/>
<organism evidence="1 2">
    <name type="scientific">Hypocrea virens (strain Gv29-8 / FGSC 10586)</name>
    <name type="common">Gliocladium virens</name>
    <name type="synonym">Trichoderma virens</name>
    <dbReference type="NCBI Taxonomy" id="413071"/>
    <lineage>
        <taxon>Eukaryota</taxon>
        <taxon>Fungi</taxon>
        <taxon>Dikarya</taxon>
        <taxon>Ascomycota</taxon>
        <taxon>Pezizomycotina</taxon>
        <taxon>Sordariomycetes</taxon>
        <taxon>Hypocreomycetidae</taxon>
        <taxon>Hypocreales</taxon>
        <taxon>Hypocreaceae</taxon>
        <taxon>Trichoderma</taxon>
    </lineage>
</organism>
<keyword evidence="2" id="KW-1185">Reference proteome</keyword>
<evidence type="ECO:0000313" key="1">
    <source>
        <dbReference type="EMBL" id="EHK22492.1"/>
    </source>
</evidence>
<proteinExistence type="predicted"/>
<dbReference type="RefSeq" id="XP_013956712.1">
    <property type="nucleotide sequence ID" value="XM_014101237.1"/>
</dbReference>
<dbReference type="HOGENOM" id="CLU_1959883_0_0_1"/>
<sequence length="128" mass="14374">MVSLSKWSTLLPLQWTRRGRRKMFVISAINAQFASNGLTRPSMVMTEPLSCRIPKTETSFSSRIRMTRSCLLRLRRPLPILSKLTTLTTIVTPESQNLRSPSSLNRRATLELPLGGCRALSEGNTRAT</sequence>
<protein>
    <submittedName>
        <fullName evidence="1">Uncharacterized protein</fullName>
    </submittedName>
</protein>
<reference evidence="1 2" key="1">
    <citation type="journal article" date="2011" name="Genome Biol.">
        <title>Comparative genome sequence analysis underscores mycoparasitism as the ancestral life style of Trichoderma.</title>
        <authorList>
            <person name="Kubicek C.P."/>
            <person name="Herrera-Estrella A."/>
            <person name="Seidl-Seiboth V."/>
            <person name="Martinez D.A."/>
            <person name="Druzhinina I.S."/>
            <person name="Thon M."/>
            <person name="Zeilinger S."/>
            <person name="Casas-Flores S."/>
            <person name="Horwitz B.A."/>
            <person name="Mukherjee P.K."/>
            <person name="Mukherjee M."/>
            <person name="Kredics L."/>
            <person name="Alcaraz L.D."/>
            <person name="Aerts A."/>
            <person name="Antal Z."/>
            <person name="Atanasova L."/>
            <person name="Cervantes-Badillo M.G."/>
            <person name="Challacombe J."/>
            <person name="Chertkov O."/>
            <person name="McCluskey K."/>
            <person name="Coulpier F."/>
            <person name="Deshpande N."/>
            <person name="von Doehren H."/>
            <person name="Ebbole D.J."/>
            <person name="Esquivel-Naranjo E.U."/>
            <person name="Fekete E."/>
            <person name="Flipphi M."/>
            <person name="Glaser F."/>
            <person name="Gomez-Rodriguez E.Y."/>
            <person name="Gruber S."/>
            <person name="Han C."/>
            <person name="Henrissat B."/>
            <person name="Hermosa R."/>
            <person name="Hernandez-Onate M."/>
            <person name="Karaffa L."/>
            <person name="Kosti I."/>
            <person name="Le Crom S."/>
            <person name="Lindquist E."/>
            <person name="Lucas S."/>
            <person name="Luebeck M."/>
            <person name="Luebeck P.S."/>
            <person name="Margeot A."/>
            <person name="Metz B."/>
            <person name="Misra M."/>
            <person name="Nevalainen H."/>
            <person name="Omann M."/>
            <person name="Packer N."/>
            <person name="Perrone G."/>
            <person name="Uresti-Rivera E.E."/>
            <person name="Salamov A."/>
            <person name="Schmoll M."/>
            <person name="Seiboth B."/>
            <person name="Shapiro H."/>
            <person name="Sukno S."/>
            <person name="Tamayo-Ramos J.A."/>
            <person name="Tisch D."/>
            <person name="Wiest A."/>
            <person name="Wilkinson H.H."/>
            <person name="Zhang M."/>
            <person name="Coutinho P.M."/>
            <person name="Kenerley C.M."/>
            <person name="Monte E."/>
            <person name="Baker S.E."/>
            <person name="Grigoriev I.V."/>
        </authorList>
    </citation>
    <scope>NUCLEOTIDE SEQUENCE [LARGE SCALE GENOMIC DNA]</scope>
    <source>
        <strain evidence="2">Gv29-8 / FGSC 10586</strain>
    </source>
</reference>
<dbReference type="InParanoid" id="G9MQW3"/>
<dbReference type="GeneID" id="25791040"/>
<accession>G9MQW3</accession>
<comment type="caution">
    <text evidence="1">The sequence shown here is derived from an EMBL/GenBank/DDBJ whole genome shotgun (WGS) entry which is preliminary data.</text>
</comment>